<organism evidence="5 6">
    <name type="scientific">Ensete ventricosum</name>
    <name type="common">Abyssinian banana</name>
    <name type="synonym">Musa ensete</name>
    <dbReference type="NCBI Taxonomy" id="4639"/>
    <lineage>
        <taxon>Eukaryota</taxon>
        <taxon>Viridiplantae</taxon>
        <taxon>Streptophyta</taxon>
        <taxon>Embryophyta</taxon>
        <taxon>Tracheophyta</taxon>
        <taxon>Spermatophyta</taxon>
        <taxon>Magnoliopsida</taxon>
        <taxon>Liliopsida</taxon>
        <taxon>Zingiberales</taxon>
        <taxon>Musaceae</taxon>
        <taxon>Ensete</taxon>
    </lineage>
</organism>
<comment type="similarity">
    <text evidence="1">Belongs to the Nudix hydrolase family.</text>
</comment>
<reference evidence="5 6" key="1">
    <citation type="journal article" date="2014" name="Agronomy (Basel)">
        <title>A Draft Genome Sequence for Ensete ventricosum, the Drought-Tolerant Tree Against Hunger.</title>
        <authorList>
            <person name="Harrison J."/>
            <person name="Moore K.A."/>
            <person name="Paszkiewicz K."/>
            <person name="Jones T."/>
            <person name="Grant M."/>
            <person name="Ambacheew D."/>
            <person name="Muzemil S."/>
            <person name="Studholme D.J."/>
        </authorList>
    </citation>
    <scope>NUCLEOTIDE SEQUENCE [LARGE SCALE GENOMIC DNA]</scope>
</reference>
<gene>
    <name evidence="5" type="ORF">B296_00035531</name>
</gene>
<comment type="caution">
    <text evidence="5">The sequence shown here is derived from an EMBL/GenBank/DDBJ whole genome shotgun (WGS) entry which is preliminary data.</text>
</comment>
<dbReference type="Gene3D" id="3.40.630.30">
    <property type="match status" value="1"/>
</dbReference>
<keyword evidence="2" id="KW-0378">Hydrolase</keyword>
<feature type="signal peptide" evidence="3">
    <location>
        <begin position="1"/>
        <end position="15"/>
    </location>
</feature>
<evidence type="ECO:0000313" key="5">
    <source>
        <dbReference type="EMBL" id="RRT71459.1"/>
    </source>
</evidence>
<evidence type="ECO:0000313" key="6">
    <source>
        <dbReference type="Proteomes" id="UP000287651"/>
    </source>
</evidence>
<proteinExistence type="inferred from homology"/>
<feature type="non-terminal residue" evidence="5">
    <location>
        <position position="1"/>
    </location>
</feature>
<dbReference type="EMBL" id="AMZH03003702">
    <property type="protein sequence ID" value="RRT71459.1"/>
    <property type="molecule type" value="Genomic_DNA"/>
</dbReference>
<evidence type="ECO:0000256" key="3">
    <source>
        <dbReference type="SAM" id="SignalP"/>
    </source>
</evidence>
<evidence type="ECO:0000259" key="4">
    <source>
        <dbReference type="Pfam" id="PF18290"/>
    </source>
</evidence>
<dbReference type="InterPro" id="IPR040618">
    <property type="entry name" value="Pre-Nudix"/>
</dbReference>
<dbReference type="AlphaFoldDB" id="A0A427A5D4"/>
<keyword evidence="3" id="KW-0732">Signal</keyword>
<dbReference type="InterPro" id="IPR003293">
    <property type="entry name" value="Nudix_hydrolase6-like"/>
</dbReference>
<dbReference type="GO" id="GO:0047631">
    <property type="term" value="F:ADP-ribose diphosphatase activity"/>
    <property type="evidence" value="ECO:0007669"/>
    <property type="project" value="TreeGrafter"/>
</dbReference>
<name>A0A427A5D4_ENSVE</name>
<dbReference type="Proteomes" id="UP000287651">
    <property type="component" value="Unassembled WGS sequence"/>
</dbReference>
<dbReference type="PANTHER" id="PTHR13994:SF53">
    <property type="entry name" value="NUDIX HYDROLASE 8-LIKE"/>
    <property type="match status" value="1"/>
</dbReference>
<evidence type="ECO:0000256" key="2">
    <source>
        <dbReference type="ARBA" id="ARBA00022801"/>
    </source>
</evidence>
<evidence type="ECO:0000256" key="1">
    <source>
        <dbReference type="ARBA" id="ARBA00005582"/>
    </source>
</evidence>
<dbReference type="GO" id="GO:0051287">
    <property type="term" value="F:NAD binding"/>
    <property type="evidence" value="ECO:0007669"/>
    <property type="project" value="TreeGrafter"/>
</dbReference>
<dbReference type="Pfam" id="PF18290">
    <property type="entry name" value="Nudix_hydro"/>
    <property type="match status" value="1"/>
</dbReference>
<protein>
    <recommendedName>
        <fullName evidence="4">Pre-nudix hydrolase domain-containing protein</fullName>
    </recommendedName>
</protein>
<dbReference type="GO" id="GO:0035529">
    <property type="term" value="F:NADH pyrophosphatase activity"/>
    <property type="evidence" value="ECO:0007669"/>
    <property type="project" value="TreeGrafter"/>
</dbReference>
<feature type="chain" id="PRO_5019134800" description="Pre-nudix hydrolase domain-containing protein" evidence="3">
    <location>
        <begin position="16"/>
        <end position="223"/>
    </location>
</feature>
<feature type="domain" description="Pre-nudix hydrolase" evidence="4">
    <location>
        <begin position="61"/>
        <end position="131"/>
    </location>
</feature>
<dbReference type="PANTHER" id="PTHR13994">
    <property type="entry name" value="NUDIX HYDROLASE RELATED"/>
    <property type="match status" value="1"/>
</dbReference>
<sequence>LVFCVILIRIAADLAFEPQCLNIPNGGTKLDPLLNIGYRNKRSPINHATLSTTHSTTADSLDACEDEYDGVIINPQCLPTSANAFAAILRSSLSYWKLKKLLVVYQMQGKKGIWLKLLEEQAELVPVALKAKSAVLREEVLVVKEKRCPLRCSGIWKLPTGFINKPYHQGDSMSKNVVDICVSSYENKYRGFIALQMMSKLDDRLSYLYCGDLYKWKKGLPEK</sequence>
<accession>A0A427A5D4</accession>